<reference evidence="2 3" key="1">
    <citation type="submission" date="2024-09" db="EMBL/GenBank/DDBJ databases">
        <title>Rethinking Asexuality: The Enigmatic Case of Functional Sexual Genes in Lepraria (Stereocaulaceae).</title>
        <authorList>
            <person name="Doellman M."/>
            <person name="Sun Y."/>
            <person name="Barcenas-Pena A."/>
            <person name="Lumbsch H.T."/>
            <person name="Grewe F."/>
        </authorList>
    </citation>
    <scope>NUCLEOTIDE SEQUENCE [LARGE SCALE GENOMIC DNA]</scope>
    <source>
        <strain evidence="2 3">Mercado 3170</strain>
    </source>
</reference>
<dbReference type="EMBL" id="JBEFKJ010000040">
    <property type="protein sequence ID" value="KAL2037467.1"/>
    <property type="molecule type" value="Genomic_DNA"/>
</dbReference>
<organism evidence="2 3">
    <name type="scientific">Stereocaulon virgatum</name>
    <dbReference type="NCBI Taxonomy" id="373712"/>
    <lineage>
        <taxon>Eukaryota</taxon>
        <taxon>Fungi</taxon>
        <taxon>Dikarya</taxon>
        <taxon>Ascomycota</taxon>
        <taxon>Pezizomycotina</taxon>
        <taxon>Lecanoromycetes</taxon>
        <taxon>OSLEUM clade</taxon>
        <taxon>Lecanoromycetidae</taxon>
        <taxon>Lecanorales</taxon>
        <taxon>Lecanorineae</taxon>
        <taxon>Stereocaulaceae</taxon>
        <taxon>Stereocaulon</taxon>
    </lineage>
</organism>
<proteinExistence type="predicted"/>
<feature type="compositionally biased region" description="Acidic residues" evidence="1">
    <location>
        <begin position="93"/>
        <end position="110"/>
    </location>
</feature>
<feature type="region of interest" description="Disordered" evidence="1">
    <location>
        <begin position="1"/>
        <end position="40"/>
    </location>
</feature>
<gene>
    <name evidence="2" type="ORF">N7G274_009748</name>
</gene>
<evidence type="ECO:0000313" key="2">
    <source>
        <dbReference type="EMBL" id="KAL2037467.1"/>
    </source>
</evidence>
<feature type="region of interest" description="Disordered" evidence="1">
    <location>
        <begin position="61"/>
        <end position="110"/>
    </location>
</feature>
<protein>
    <submittedName>
        <fullName evidence="2">Uncharacterized protein</fullName>
    </submittedName>
</protein>
<evidence type="ECO:0000256" key="1">
    <source>
        <dbReference type="SAM" id="MobiDB-lite"/>
    </source>
</evidence>
<comment type="caution">
    <text evidence="2">The sequence shown here is derived from an EMBL/GenBank/DDBJ whole genome shotgun (WGS) entry which is preliminary data.</text>
</comment>
<feature type="compositionally biased region" description="Gly residues" evidence="1">
    <location>
        <begin position="25"/>
        <end position="34"/>
    </location>
</feature>
<evidence type="ECO:0000313" key="3">
    <source>
        <dbReference type="Proteomes" id="UP001590950"/>
    </source>
</evidence>
<dbReference type="Proteomes" id="UP001590950">
    <property type="component" value="Unassembled WGS sequence"/>
</dbReference>
<name>A0ABR3ZV35_9LECA</name>
<keyword evidence="3" id="KW-1185">Reference proteome</keyword>
<accession>A0ABR3ZV35</accession>
<sequence length="110" mass="11791">MGGTGRGRGDDDDDAARSMGRGEKGGVGGGGGGEEGMRGLARRLWMGGEREGWQRRRLEREREELEGGKGYGDIIMGQVREVFPGFGGKRKEEEEEEGEGKEEGGDGDEG</sequence>